<proteinExistence type="predicted"/>
<accession>A0A1G6P4C0</accession>
<gene>
    <name evidence="1" type="ORF">SAMN04488588_1724</name>
</gene>
<evidence type="ECO:0000313" key="2">
    <source>
        <dbReference type="Proteomes" id="UP000199322"/>
    </source>
</evidence>
<evidence type="ECO:0000313" key="1">
    <source>
        <dbReference type="EMBL" id="SDC75110.1"/>
    </source>
</evidence>
<dbReference type="AlphaFoldDB" id="A0A1G6P4C0"/>
<name>A0A1G6P4C0_9BACT</name>
<organism evidence="1 2">
    <name type="scientific">Geotoga petraea</name>
    <dbReference type="NCBI Taxonomy" id="28234"/>
    <lineage>
        <taxon>Bacteria</taxon>
        <taxon>Thermotogati</taxon>
        <taxon>Thermotogota</taxon>
        <taxon>Thermotogae</taxon>
        <taxon>Petrotogales</taxon>
        <taxon>Petrotogaceae</taxon>
        <taxon>Geotoga</taxon>
    </lineage>
</organism>
<dbReference type="EMBL" id="FMYV01000007">
    <property type="protein sequence ID" value="SDC75110.1"/>
    <property type="molecule type" value="Genomic_DNA"/>
</dbReference>
<keyword evidence="2" id="KW-1185">Reference proteome</keyword>
<sequence>MFRNNKKLERNYDSAREDLYNNHSNIVLELMRY</sequence>
<reference evidence="1 2" key="1">
    <citation type="submission" date="2016-10" db="EMBL/GenBank/DDBJ databases">
        <authorList>
            <person name="de Groot N.N."/>
        </authorList>
    </citation>
    <scope>NUCLEOTIDE SEQUENCE [LARGE SCALE GENOMIC DNA]</scope>
    <source>
        <strain evidence="1 2">WG14</strain>
    </source>
</reference>
<dbReference type="Proteomes" id="UP000199322">
    <property type="component" value="Unassembled WGS sequence"/>
</dbReference>
<protein>
    <submittedName>
        <fullName evidence="1">Uncharacterized protein</fullName>
    </submittedName>
</protein>